<evidence type="ECO:0000259" key="8">
    <source>
        <dbReference type="PROSITE" id="PS51519"/>
    </source>
</evidence>
<keyword evidence="5" id="KW-0804">Transcription</keyword>
<dbReference type="PROSITE" id="PS51519">
    <property type="entry name" value="RWP_RK"/>
    <property type="match status" value="1"/>
</dbReference>
<dbReference type="PANTHER" id="PTHR46373:SF12">
    <property type="entry name" value="PROTEIN RKD5"/>
    <property type="match status" value="1"/>
</dbReference>
<dbReference type="Proteomes" id="UP000743370">
    <property type="component" value="Unassembled WGS sequence"/>
</dbReference>
<feature type="domain" description="RWP-RK" evidence="8">
    <location>
        <begin position="214"/>
        <end position="299"/>
    </location>
</feature>
<feature type="coiled-coil region" evidence="7">
    <location>
        <begin position="276"/>
        <end position="308"/>
    </location>
</feature>
<accession>A0A8T0JMX2</accession>
<evidence type="ECO:0000256" key="7">
    <source>
        <dbReference type="SAM" id="Coils"/>
    </source>
</evidence>
<sequence>MDSSPTNNTTLLTNLLLFNNTVQPELMRSLHVYRQGDEEERAVEREFLFSECGSYVEMQATPILKFVKSHVSQVFQGYKNGVWLCIFAFHDDHTPRFCRIPPLLLVSRNPKLQMVPNLLHDLHVIYKLDRKEEDKDTTLGSTGEECQGNSNNFQPSEKVFPVLDQDLNYLPYEEDESELLDNETDVESSPGSVNTLAVFSAALLLYGHIESLDSLGLLGKKKRAPSDLVAKISLSDLVQYFGMPIVEASRNLNVGLTVLKRKCREFGIPRWPHRKIKSLDSLIHDLQEEAKSQELEDMEAAMAVAKRQRMLECEKENIEKKPFMDIQTETKRFRQDVFKRRHRARAVGKHNSTVSNT</sequence>
<keyword evidence="6" id="KW-0539">Nucleus</keyword>
<evidence type="ECO:0000256" key="6">
    <source>
        <dbReference type="ARBA" id="ARBA00023242"/>
    </source>
</evidence>
<name>A0A8T0JMX2_PHAAN</name>
<evidence type="ECO:0000313" key="9">
    <source>
        <dbReference type="EMBL" id="KAG2376282.1"/>
    </source>
</evidence>
<dbReference type="InterPro" id="IPR003035">
    <property type="entry name" value="RWP-RK_dom"/>
</dbReference>
<dbReference type="GO" id="GO:0003677">
    <property type="term" value="F:DNA binding"/>
    <property type="evidence" value="ECO:0007669"/>
    <property type="project" value="UniProtKB-KW"/>
</dbReference>
<proteinExistence type="predicted"/>
<protein>
    <submittedName>
        <fullName evidence="9">Protein RKD5-like protein</fullName>
    </submittedName>
</protein>
<reference evidence="9 10" key="1">
    <citation type="submission" date="2020-05" db="EMBL/GenBank/DDBJ databases">
        <title>Vigna angularis (adzuki bean) Var. LongXiaoDou No. 4 denovo assembly.</title>
        <authorList>
            <person name="Xiang H."/>
        </authorList>
    </citation>
    <scope>NUCLEOTIDE SEQUENCE [LARGE SCALE GENOMIC DNA]</scope>
    <source>
        <tissue evidence="9">Leaf</tissue>
    </source>
</reference>
<comment type="caution">
    <text evidence="9">The sequence shown here is derived from an EMBL/GenBank/DDBJ whole genome shotgun (WGS) entry which is preliminary data.</text>
</comment>
<dbReference type="GO" id="GO:0003700">
    <property type="term" value="F:DNA-binding transcription factor activity"/>
    <property type="evidence" value="ECO:0007669"/>
    <property type="project" value="InterPro"/>
</dbReference>
<keyword evidence="4" id="KW-0238">DNA-binding</keyword>
<dbReference type="Pfam" id="PF02042">
    <property type="entry name" value="RWP-RK"/>
    <property type="match status" value="1"/>
</dbReference>
<dbReference type="AlphaFoldDB" id="A0A8T0JMX2"/>
<dbReference type="PANTHER" id="PTHR46373">
    <property type="entry name" value="PROTEIN RKD4"/>
    <property type="match status" value="1"/>
</dbReference>
<dbReference type="EMBL" id="JABFOF010000010">
    <property type="protein sequence ID" value="KAG2376282.1"/>
    <property type="molecule type" value="Genomic_DNA"/>
</dbReference>
<evidence type="ECO:0000313" key="10">
    <source>
        <dbReference type="Proteomes" id="UP000743370"/>
    </source>
</evidence>
<dbReference type="InterPro" id="IPR044607">
    <property type="entry name" value="RKD-like"/>
</dbReference>
<evidence type="ECO:0000256" key="5">
    <source>
        <dbReference type="ARBA" id="ARBA00023163"/>
    </source>
</evidence>
<gene>
    <name evidence="9" type="ORF">HKW66_Vig0155640</name>
</gene>
<organism evidence="9 10">
    <name type="scientific">Phaseolus angularis</name>
    <name type="common">Azuki bean</name>
    <name type="synonym">Vigna angularis</name>
    <dbReference type="NCBI Taxonomy" id="3914"/>
    <lineage>
        <taxon>Eukaryota</taxon>
        <taxon>Viridiplantae</taxon>
        <taxon>Streptophyta</taxon>
        <taxon>Embryophyta</taxon>
        <taxon>Tracheophyta</taxon>
        <taxon>Spermatophyta</taxon>
        <taxon>Magnoliopsida</taxon>
        <taxon>eudicotyledons</taxon>
        <taxon>Gunneridae</taxon>
        <taxon>Pentapetalae</taxon>
        <taxon>rosids</taxon>
        <taxon>fabids</taxon>
        <taxon>Fabales</taxon>
        <taxon>Fabaceae</taxon>
        <taxon>Papilionoideae</taxon>
        <taxon>50 kb inversion clade</taxon>
        <taxon>NPAAA clade</taxon>
        <taxon>indigoferoid/millettioid clade</taxon>
        <taxon>Phaseoleae</taxon>
        <taxon>Vigna</taxon>
    </lineage>
</organism>
<evidence type="ECO:0000256" key="1">
    <source>
        <dbReference type="ARBA" id="ARBA00004049"/>
    </source>
</evidence>
<evidence type="ECO:0000256" key="4">
    <source>
        <dbReference type="ARBA" id="ARBA00023125"/>
    </source>
</evidence>
<comment type="function">
    <text evidence="1">Putative transcription factor.</text>
</comment>
<keyword evidence="2" id="KW-0805">Transcription regulation</keyword>
<evidence type="ECO:0000256" key="3">
    <source>
        <dbReference type="ARBA" id="ARBA00023054"/>
    </source>
</evidence>
<keyword evidence="3 7" id="KW-0175">Coiled coil</keyword>
<evidence type="ECO:0000256" key="2">
    <source>
        <dbReference type="ARBA" id="ARBA00023015"/>
    </source>
</evidence>